<reference evidence="2 3" key="1">
    <citation type="submission" date="2024-04" db="EMBL/GenBank/DDBJ databases">
        <title>Phyllosticta paracitricarpa is synonymous to the EU quarantine fungus P. citricarpa based on phylogenomic analyses.</title>
        <authorList>
            <consortium name="Lawrence Berkeley National Laboratory"/>
            <person name="Van Ingen-Buijs V.A."/>
            <person name="Van Westerhoven A.C."/>
            <person name="Haridas S."/>
            <person name="Skiadas P."/>
            <person name="Martin F."/>
            <person name="Groenewald J.Z."/>
            <person name="Crous P.W."/>
            <person name="Seidl M.F."/>
        </authorList>
    </citation>
    <scope>NUCLEOTIDE SEQUENCE [LARGE SCALE GENOMIC DNA]</scope>
    <source>
        <strain evidence="2 3">CBS 122670</strain>
    </source>
</reference>
<dbReference type="Proteomes" id="UP001365128">
    <property type="component" value="Unassembled WGS sequence"/>
</dbReference>
<evidence type="ECO:0000313" key="2">
    <source>
        <dbReference type="EMBL" id="KAK7553382.1"/>
    </source>
</evidence>
<sequence length="162" mass="17768">MSHERMPAALRPRPSVGCPPHHHRNDDSFPSTSRKKRGSCQWRAWLVATVAQLQRCQPRAHSSAAVSRAMLTTIREPHFRLVLVLVLVLVDAVAVCRTGTPVPRSPASRLCERWGKGCVSLGCSPYTYLHRLRCGGVMRAVAKSLQSLPVSQLGVLALCIGL</sequence>
<accession>A0ABR1MLU5</accession>
<gene>
    <name evidence="2" type="ORF">IWX46DRAFT_280475</name>
</gene>
<evidence type="ECO:0000313" key="3">
    <source>
        <dbReference type="Proteomes" id="UP001365128"/>
    </source>
</evidence>
<comment type="caution">
    <text evidence="2">The sequence shown here is derived from an EMBL/GenBank/DDBJ whole genome shotgun (WGS) entry which is preliminary data.</text>
</comment>
<organism evidence="2 3">
    <name type="scientific">Phyllosticta citricarpa</name>
    <dbReference type="NCBI Taxonomy" id="55181"/>
    <lineage>
        <taxon>Eukaryota</taxon>
        <taxon>Fungi</taxon>
        <taxon>Dikarya</taxon>
        <taxon>Ascomycota</taxon>
        <taxon>Pezizomycotina</taxon>
        <taxon>Dothideomycetes</taxon>
        <taxon>Dothideomycetes incertae sedis</taxon>
        <taxon>Botryosphaeriales</taxon>
        <taxon>Phyllostictaceae</taxon>
        <taxon>Phyllosticta</taxon>
    </lineage>
</organism>
<evidence type="ECO:0000256" key="1">
    <source>
        <dbReference type="SAM" id="MobiDB-lite"/>
    </source>
</evidence>
<keyword evidence="3" id="KW-1185">Reference proteome</keyword>
<name>A0ABR1MLU5_9PEZI</name>
<protein>
    <submittedName>
        <fullName evidence="2">Uncharacterized protein</fullName>
    </submittedName>
</protein>
<proteinExistence type="predicted"/>
<feature type="region of interest" description="Disordered" evidence="1">
    <location>
        <begin position="1"/>
        <end position="34"/>
    </location>
</feature>
<dbReference type="EMBL" id="JBBPDW010000004">
    <property type="protein sequence ID" value="KAK7553382.1"/>
    <property type="molecule type" value="Genomic_DNA"/>
</dbReference>